<dbReference type="Pfam" id="PF13671">
    <property type="entry name" value="AAA_33"/>
    <property type="match status" value="1"/>
</dbReference>
<protein>
    <submittedName>
        <fullName evidence="1">Predicted kinase</fullName>
    </submittedName>
</protein>
<sequence length="182" mass="19983">MPRLIVLNGPPGAGKSTIAQRLVDANPLTLNLEIDALRRLLGGWKRDPHAAGLRARSLALDVARNHLDAGHDVVVPQYLGRADYLRELQAVAVATGAQWHEFVLLDTKDVMRDRFLARTAAGREQAHLDAQEILDRVGGVRQLEAMYDRLLLVIGSRESAQIVPAREGQVDETYAAVLSRLG</sequence>
<gene>
    <name evidence="1" type="ORF">SAMN05443575_3643</name>
</gene>
<dbReference type="Proteomes" id="UP000186132">
    <property type="component" value="Unassembled WGS sequence"/>
</dbReference>
<reference evidence="1 2" key="1">
    <citation type="submission" date="2016-11" db="EMBL/GenBank/DDBJ databases">
        <authorList>
            <person name="Jaros S."/>
            <person name="Januszkiewicz K."/>
            <person name="Wedrychowicz H."/>
        </authorList>
    </citation>
    <scope>NUCLEOTIDE SEQUENCE [LARGE SCALE GENOMIC DNA]</scope>
    <source>
        <strain evidence="1 2">DSM 45627</strain>
    </source>
</reference>
<dbReference type="STRING" id="1206085.SAMN05443575_3643"/>
<dbReference type="InterPro" id="IPR027417">
    <property type="entry name" value="P-loop_NTPase"/>
</dbReference>
<dbReference type="RefSeq" id="WP_073391814.1">
    <property type="nucleotide sequence ID" value="NZ_FQVU01000005.1"/>
</dbReference>
<dbReference type="EMBL" id="FQVU01000005">
    <property type="protein sequence ID" value="SHH29552.1"/>
    <property type="molecule type" value="Genomic_DNA"/>
</dbReference>
<proteinExistence type="predicted"/>
<dbReference type="AlphaFoldDB" id="A0A1M5RTC8"/>
<keyword evidence="2" id="KW-1185">Reference proteome</keyword>
<evidence type="ECO:0000313" key="1">
    <source>
        <dbReference type="EMBL" id="SHH29552.1"/>
    </source>
</evidence>
<keyword evidence="1" id="KW-0418">Kinase</keyword>
<dbReference type="SUPFAM" id="SSF52540">
    <property type="entry name" value="P-loop containing nucleoside triphosphate hydrolases"/>
    <property type="match status" value="1"/>
</dbReference>
<keyword evidence="1" id="KW-0808">Transferase</keyword>
<name>A0A1M5RTC8_9ACTN</name>
<organism evidence="1 2">
    <name type="scientific">Jatrophihabitans endophyticus</name>
    <dbReference type="NCBI Taxonomy" id="1206085"/>
    <lineage>
        <taxon>Bacteria</taxon>
        <taxon>Bacillati</taxon>
        <taxon>Actinomycetota</taxon>
        <taxon>Actinomycetes</taxon>
        <taxon>Jatrophihabitantales</taxon>
        <taxon>Jatrophihabitantaceae</taxon>
        <taxon>Jatrophihabitans</taxon>
    </lineage>
</organism>
<accession>A0A1M5RTC8</accession>
<dbReference type="GO" id="GO:0016301">
    <property type="term" value="F:kinase activity"/>
    <property type="evidence" value="ECO:0007669"/>
    <property type="project" value="UniProtKB-KW"/>
</dbReference>
<dbReference type="OrthoDB" id="7837405at2"/>
<dbReference type="Gene3D" id="3.40.50.300">
    <property type="entry name" value="P-loop containing nucleotide triphosphate hydrolases"/>
    <property type="match status" value="1"/>
</dbReference>
<evidence type="ECO:0000313" key="2">
    <source>
        <dbReference type="Proteomes" id="UP000186132"/>
    </source>
</evidence>